<feature type="non-terminal residue" evidence="1">
    <location>
        <position position="1"/>
    </location>
</feature>
<organism evidence="1 2">
    <name type="scientific">Taxus chinensis</name>
    <name type="common">Chinese yew</name>
    <name type="synonym">Taxus wallichiana var. chinensis</name>
    <dbReference type="NCBI Taxonomy" id="29808"/>
    <lineage>
        <taxon>Eukaryota</taxon>
        <taxon>Viridiplantae</taxon>
        <taxon>Streptophyta</taxon>
        <taxon>Embryophyta</taxon>
        <taxon>Tracheophyta</taxon>
        <taxon>Spermatophyta</taxon>
        <taxon>Pinopsida</taxon>
        <taxon>Pinidae</taxon>
        <taxon>Conifers II</taxon>
        <taxon>Cupressales</taxon>
        <taxon>Taxaceae</taxon>
        <taxon>Taxus</taxon>
    </lineage>
</organism>
<gene>
    <name evidence="1" type="ORF">KI387_034280</name>
</gene>
<name>A0AA38C5A4_TAXCH</name>
<accession>A0AA38C5A4</accession>
<comment type="caution">
    <text evidence="1">The sequence shown here is derived from an EMBL/GenBank/DDBJ whole genome shotgun (WGS) entry which is preliminary data.</text>
</comment>
<keyword evidence="2" id="KW-1185">Reference proteome</keyword>
<dbReference type="Proteomes" id="UP000824469">
    <property type="component" value="Unassembled WGS sequence"/>
</dbReference>
<dbReference type="AlphaFoldDB" id="A0AA38C5A4"/>
<evidence type="ECO:0000313" key="2">
    <source>
        <dbReference type="Proteomes" id="UP000824469"/>
    </source>
</evidence>
<proteinExistence type="predicted"/>
<dbReference type="EMBL" id="JAHRHJ020003813">
    <property type="protein sequence ID" value="KAH9290163.1"/>
    <property type="molecule type" value="Genomic_DNA"/>
</dbReference>
<protein>
    <submittedName>
        <fullName evidence="1">Uncharacterized protein</fullName>
    </submittedName>
</protein>
<reference evidence="1 2" key="1">
    <citation type="journal article" date="2021" name="Nat. Plants">
        <title>The Taxus genome provides insights into paclitaxel biosynthesis.</title>
        <authorList>
            <person name="Xiong X."/>
            <person name="Gou J."/>
            <person name="Liao Q."/>
            <person name="Li Y."/>
            <person name="Zhou Q."/>
            <person name="Bi G."/>
            <person name="Li C."/>
            <person name="Du R."/>
            <person name="Wang X."/>
            <person name="Sun T."/>
            <person name="Guo L."/>
            <person name="Liang H."/>
            <person name="Lu P."/>
            <person name="Wu Y."/>
            <person name="Zhang Z."/>
            <person name="Ro D.K."/>
            <person name="Shang Y."/>
            <person name="Huang S."/>
            <person name="Yan J."/>
        </authorList>
    </citation>
    <scope>NUCLEOTIDE SEQUENCE [LARGE SCALE GENOMIC DNA]</scope>
    <source>
        <strain evidence="1">Ta-2019</strain>
    </source>
</reference>
<sequence>GKINPSHGRLASVASGLPSARDVSDFSEGVSKNVKIISNQISASSGDEHGTAVAVLTAIGNVHWVGVGFLLVAAVLERLDTIESNRKERLKLLKSMNNLCKIIMQLKLHPHLKNEMQTKIKESIHLIVEGAILCCFQKKRKVLRRLYMASNDKQALDELKFQVDEMQKTLNEQMNVCILDSVHSSTVYSPSQAPCLNDAVGIEQQISQVIELLDWENDKSAIAVVIHGIGGAGKKHSS</sequence>
<dbReference type="OMA" id="RANFEGC"/>
<evidence type="ECO:0000313" key="1">
    <source>
        <dbReference type="EMBL" id="KAH9290163.1"/>
    </source>
</evidence>